<proteinExistence type="inferred from homology"/>
<evidence type="ECO:0000256" key="7">
    <source>
        <dbReference type="ARBA" id="ARBA00022741"/>
    </source>
</evidence>
<evidence type="ECO:0000256" key="9">
    <source>
        <dbReference type="ARBA" id="ARBA00023134"/>
    </source>
</evidence>
<reference evidence="17 18" key="1">
    <citation type="submission" date="2020-05" db="EMBL/GenBank/DDBJ databases">
        <title>Draft genome sequence of Mycobacterium hippocampi DL, isolated from European seabass, Dicentrarchus labrax, reared in fish farms.</title>
        <authorList>
            <person name="Stathopoulou P."/>
            <person name="Asimakis E."/>
            <person name="Tzokas K."/>
            <person name="Batargias C."/>
            <person name="Tsiamis G."/>
        </authorList>
    </citation>
    <scope>NUCLEOTIDE SEQUENCE [LARGE SCALE GENOMIC DNA]</scope>
    <source>
        <strain evidence="17 18">DL</strain>
    </source>
</reference>
<evidence type="ECO:0000313" key="17">
    <source>
        <dbReference type="EMBL" id="NVN52012.1"/>
    </source>
</evidence>
<dbReference type="NCBIfam" id="NF001097">
    <property type="entry name" value="PRK00129.1"/>
    <property type="match status" value="1"/>
</dbReference>
<dbReference type="PANTHER" id="PTHR32315:SF4">
    <property type="entry name" value="URACIL PHOSPHORIBOSYLTRANSFERASE, CHLOROPLASTIC"/>
    <property type="match status" value="1"/>
</dbReference>
<comment type="pathway">
    <text evidence="1 15">Pyrimidine metabolism; UMP biosynthesis via salvage pathway; UMP from uracil: step 1/1.</text>
</comment>
<evidence type="ECO:0000256" key="2">
    <source>
        <dbReference type="ARBA" id="ARBA00009516"/>
    </source>
</evidence>
<evidence type="ECO:0000259" key="16">
    <source>
        <dbReference type="Pfam" id="PF14681"/>
    </source>
</evidence>
<dbReference type="Gene3D" id="3.40.50.2020">
    <property type="match status" value="1"/>
</dbReference>
<dbReference type="InterPro" id="IPR000836">
    <property type="entry name" value="PRTase_dom"/>
</dbReference>
<feature type="binding site" evidence="15">
    <location>
        <position position="205"/>
    </location>
    <ligand>
        <name>5-phospho-alpha-D-ribose 1-diphosphate</name>
        <dbReference type="ChEBI" id="CHEBI:58017"/>
    </ligand>
</feature>
<evidence type="ECO:0000256" key="5">
    <source>
        <dbReference type="ARBA" id="ARBA00022676"/>
    </source>
</evidence>
<name>A0A850PNM5_9MYCO</name>
<dbReference type="FunFam" id="3.40.50.2020:FF:000003">
    <property type="entry name" value="Uracil phosphoribosyltransferase"/>
    <property type="match status" value="1"/>
</dbReference>
<dbReference type="NCBIfam" id="TIGR01091">
    <property type="entry name" value="upp"/>
    <property type="match status" value="1"/>
</dbReference>
<comment type="cofactor">
    <cofactor evidence="15">
        <name>Mg(2+)</name>
        <dbReference type="ChEBI" id="CHEBI:18420"/>
    </cofactor>
    <text evidence="15">Binds 1 Mg(2+) ion per subunit. The magnesium is bound as Mg-PRPP.</text>
</comment>
<feature type="binding site" evidence="15">
    <location>
        <begin position="136"/>
        <end position="144"/>
    </location>
    <ligand>
        <name>5-phospho-alpha-D-ribose 1-diphosphate</name>
        <dbReference type="ChEBI" id="CHEBI:58017"/>
    </ligand>
</feature>
<keyword evidence="6 15" id="KW-0808">Transferase</keyword>
<evidence type="ECO:0000256" key="3">
    <source>
        <dbReference type="ARBA" id="ARBA00011894"/>
    </source>
</evidence>
<dbReference type="RefSeq" id="WP_178360263.1">
    <property type="nucleotide sequence ID" value="NZ_JABFYL010000039.1"/>
</dbReference>
<gene>
    <name evidence="15" type="primary">upp</name>
    <name evidence="17" type="ORF">HLY00_2005</name>
</gene>
<evidence type="ECO:0000256" key="13">
    <source>
        <dbReference type="ARBA" id="ARBA00072146"/>
    </source>
</evidence>
<evidence type="ECO:0000256" key="6">
    <source>
        <dbReference type="ARBA" id="ARBA00022679"/>
    </source>
</evidence>
<feature type="binding site" evidence="15">
    <location>
        <begin position="204"/>
        <end position="206"/>
    </location>
    <ligand>
        <name>uracil</name>
        <dbReference type="ChEBI" id="CHEBI:17568"/>
    </ligand>
</feature>
<dbReference type="InterPro" id="IPR034332">
    <property type="entry name" value="Upp_B"/>
</dbReference>
<evidence type="ECO:0000256" key="12">
    <source>
        <dbReference type="ARBA" id="ARBA00056901"/>
    </source>
</evidence>
<dbReference type="EC" id="2.4.2.9" evidence="3 15"/>
<keyword evidence="18" id="KW-1185">Reference proteome</keyword>
<keyword evidence="7 15" id="KW-0547">Nucleotide-binding</keyword>
<evidence type="ECO:0000256" key="8">
    <source>
        <dbReference type="ARBA" id="ARBA00022842"/>
    </source>
</evidence>
<comment type="function">
    <text evidence="12 15">Catalyzes the conversion of uracil and 5-phospho-alpha-D-ribose 1-diphosphate (PRPP) to UMP and diphosphate.</text>
</comment>
<keyword evidence="9 15" id="KW-0342">GTP-binding</keyword>
<dbReference type="HAMAP" id="MF_01218_B">
    <property type="entry name" value="Upp_B"/>
    <property type="match status" value="1"/>
</dbReference>
<dbReference type="AlphaFoldDB" id="A0A850PNM5"/>
<dbReference type="GO" id="GO:0044206">
    <property type="term" value="P:UMP salvage"/>
    <property type="evidence" value="ECO:0007669"/>
    <property type="project" value="UniProtKB-UniRule"/>
</dbReference>
<dbReference type="PANTHER" id="PTHR32315">
    <property type="entry name" value="ADENINE PHOSPHORIBOSYLTRANSFERASE"/>
    <property type="match status" value="1"/>
</dbReference>
<protein>
    <recommendedName>
        <fullName evidence="13 15">Uracil phosphoribosyltransferase</fullName>
        <ecNumber evidence="3 15">2.4.2.9</ecNumber>
    </recommendedName>
    <alternativeName>
        <fullName evidence="10 15">UMP pyrophosphorylase</fullName>
    </alternativeName>
    <alternativeName>
        <fullName evidence="14 15">UPRTase</fullName>
    </alternativeName>
</protein>
<dbReference type="CDD" id="cd06223">
    <property type="entry name" value="PRTases_typeI"/>
    <property type="match status" value="1"/>
</dbReference>
<dbReference type="InterPro" id="IPR005765">
    <property type="entry name" value="UPRT"/>
</dbReference>
<dbReference type="GO" id="GO:0005737">
    <property type="term" value="C:cytoplasm"/>
    <property type="evidence" value="ECO:0007669"/>
    <property type="project" value="UniProtKB-ARBA"/>
</dbReference>
<dbReference type="Pfam" id="PF14681">
    <property type="entry name" value="UPRTase"/>
    <property type="match status" value="1"/>
</dbReference>
<evidence type="ECO:0000256" key="1">
    <source>
        <dbReference type="ARBA" id="ARBA00005180"/>
    </source>
</evidence>
<comment type="activity regulation">
    <text evidence="15">Allosterically activated by GTP.</text>
</comment>
<dbReference type="GO" id="GO:0006223">
    <property type="term" value="P:uracil salvage"/>
    <property type="evidence" value="ECO:0007669"/>
    <property type="project" value="InterPro"/>
</dbReference>
<dbReference type="SUPFAM" id="SSF53271">
    <property type="entry name" value="PRTase-like"/>
    <property type="match status" value="1"/>
</dbReference>
<dbReference type="InterPro" id="IPR029057">
    <property type="entry name" value="PRTase-like"/>
</dbReference>
<comment type="similarity">
    <text evidence="2 15">Belongs to the UPRTase family.</text>
</comment>
<comment type="catalytic activity">
    <reaction evidence="11 15">
        <text>UMP + diphosphate = 5-phospho-alpha-D-ribose 1-diphosphate + uracil</text>
        <dbReference type="Rhea" id="RHEA:13017"/>
        <dbReference type="ChEBI" id="CHEBI:17568"/>
        <dbReference type="ChEBI" id="CHEBI:33019"/>
        <dbReference type="ChEBI" id="CHEBI:57865"/>
        <dbReference type="ChEBI" id="CHEBI:58017"/>
        <dbReference type="EC" id="2.4.2.9"/>
    </reaction>
</comment>
<dbReference type="GO" id="GO:0000287">
    <property type="term" value="F:magnesium ion binding"/>
    <property type="evidence" value="ECO:0007669"/>
    <property type="project" value="UniProtKB-UniRule"/>
</dbReference>
<keyword evidence="4 15" id="KW-0021">Allosteric enzyme</keyword>
<evidence type="ECO:0000256" key="15">
    <source>
        <dbReference type="HAMAP-Rule" id="MF_01218"/>
    </source>
</evidence>
<feature type="binding site" evidence="15">
    <location>
        <position position="199"/>
    </location>
    <ligand>
        <name>uracil</name>
        <dbReference type="ChEBI" id="CHEBI:17568"/>
    </ligand>
</feature>
<dbReference type="GO" id="GO:0004845">
    <property type="term" value="F:uracil phosphoribosyltransferase activity"/>
    <property type="evidence" value="ECO:0007669"/>
    <property type="project" value="UniProtKB-UniRule"/>
</dbReference>
<feature type="binding site" evidence="15">
    <location>
        <position position="84"/>
    </location>
    <ligand>
        <name>5-phospho-alpha-D-ribose 1-diphosphate</name>
        <dbReference type="ChEBI" id="CHEBI:58017"/>
    </ligand>
</feature>
<evidence type="ECO:0000313" key="18">
    <source>
        <dbReference type="Proteomes" id="UP000570517"/>
    </source>
</evidence>
<organism evidence="17 18">
    <name type="scientific">Mycolicibacterium hippocampi</name>
    <dbReference type="NCBI Taxonomy" id="659824"/>
    <lineage>
        <taxon>Bacteria</taxon>
        <taxon>Bacillati</taxon>
        <taxon>Actinomycetota</taxon>
        <taxon>Actinomycetes</taxon>
        <taxon>Mycobacteriales</taxon>
        <taxon>Mycobacteriaceae</taxon>
        <taxon>Mycolicibacterium</taxon>
    </lineage>
</organism>
<dbReference type="EMBL" id="JABFYL010000039">
    <property type="protein sequence ID" value="NVN52012.1"/>
    <property type="molecule type" value="Genomic_DNA"/>
</dbReference>
<keyword evidence="5 15" id="KW-0328">Glycosyltransferase</keyword>
<comment type="caution">
    <text evidence="17">The sequence shown here is derived from an EMBL/GenBank/DDBJ whole genome shotgun (WGS) entry which is preliminary data.</text>
</comment>
<dbReference type="UniPathway" id="UPA00574">
    <property type="reaction ID" value="UER00636"/>
</dbReference>
<feature type="domain" description="Phosphoribosyltransferase" evidence="16">
    <location>
        <begin position="12"/>
        <end position="213"/>
    </location>
</feature>
<evidence type="ECO:0000256" key="14">
    <source>
        <dbReference type="ARBA" id="ARBA00079807"/>
    </source>
</evidence>
<evidence type="ECO:0000256" key="11">
    <source>
        <dbReference type="ARBA" id="ARBA00052919"/>
    </source>
</evidence>
<evidence type="ECO:0000256" key="10">
    <source>
        <dbReference type="ARBA" id="ARBA00031082"/>
    </source>
</evidence>
<feature type="binding site" evidence="15">
    <location>
        <position position="109"/>
    </location>
    <ligand>
        <name>5-phospho-alpha-D-ribose 1-diphosphate</name>
        <dbReference type="ChEBI" id="CHEBI:58017"/>
    </ligand>
</feature>
<dbReference type="InterPro" id="IPR050054">
    <property type="entry name" value="UPRTase/APRTase"/>
</dbReference>
<keyword evidence="8 15" id="KW-0460">Magnesium</keyword>
<dbReference type="Proteomes" id="UP000570517">
    <property type="component" value="Unassembled WGS sequence"/>
</dbReference>
<evidence type="ECO:0000256" key="4">
    <source>
        <dbReference type="ARBA" id="ARBA00022533"/>
    </source>
</evidence>
<accession>A0A850PNM5</accession>
<sequence length="214" mass="23557">MSSISAGGVHLVEHPLIQHKITLLRRKDISTNSFRRLVQEVSVLMAYEVLREIATHEVEIETPMERTTGRMIDGKKLVFVSILRAGTGILDGMLEVVPSARVGHIGLYRDPKTLVAVEYYFKMPGDLHERDVVVVDPMLATGHSAVAAVDRLREHEPKSIKFVCLLTCPEGIAAMADAHPAVPIYTAAIDRQLDEHGYILPGLGDAGDRIFGTK</sequence>
<dbReference type="GO" id="GO:0005525">
    <property type="term" value="F:GTP binding"/>
    <property type="evidence" value="ECO:0007669"/>
    <property type="project" value="UniProtKB-KW"/>
</dbReference>